<dbReference type="PANTHER" id="PTHR10174">
    <property type="entry name" value="ALPHA-TOCOPHEROL TRANSFER PROTEIN-RELATED"/>
    <property type="match status" value="1"/>
</dbReference>
<dbReference type="Pfam" id="PF00650">
    <property type="entry name" value="CRAL_TRIO"/>
    <property type="match status" value="1"/>
</dbReference>
<evidence type="ECO:0000313" key="2">
    <source>
        <dbReference type="EMBL" id="KAJ3652308.1"/>
    </source>
</evidence>
<dbReference type="EMBL" id="JALNTZ010000005">
    <property type="protein sequence ID" value="KAJ3652308.1"/>
    <property type="molecule type" value="Genomic_DNA"/>
</dbReference>
<dbReference type="SUPFAM" id="SSF52087">
    <property type="entry name" value="CRAL/TRIO domain"/>
    <property type="match status" value="1"/>
</dbReference>
<protein>
    <recommendedName>
        <fullName evidence="1">CRAL-TRIO domain-containing protein</fullName>
    </recommendedName>
</protein>
<name>A0AA38IB71_9CUCU</name>
<organism evidence="2 3">
    <name type="scientific">Zophobas morio</name>
    <dbReference type="NCBI Taxonomy" id="2755281"/>
    <lineage>
        <taxon>Eukaryota</taxon>
        <taxon>Metazoa</taxon>
        <taxon>Ecdysozoa</taxon>
        <taxon>Arthropoda</taxon>
        <taxon>Hexapoda</taxon>
        <taxon>Insecta</taxon>
        <taxon>Pterygota</taxon>
        <taxon>Neoptera</taxon>
        <taxon>Endopterygota</taxon>
        <taxon>Coleoptera</taxon>
        <taxon>Polyphaga</taxon>
        <taxon>Cucujiformia</taxon>
        <taxon>Tenebrionidae</taxon>
        <taxon>Zophobas</taxon>
    </lineage>
</organism>
<sequence length="348" mass="40473">MLLVQPTLEQKTFIRNALGENSHNIQNEIEILKKWLKEQPHLPDTWDEHCLFIFLMGCKFSLETCKKKLEKYFTFRTTLPEFFANRDVRRPELKELIKVVQGAVLPDLTSDGKRISIGRTAKYDFETPNIADIVKLVFMAGDLRIKSEEIVVFDVYVVDLNFPLAKHFFKVNPLVFKKMFMCIQEAFPVIIKEVHLINAPFFSKFVINVIKAFLSPALSEVIHVHTSIETLYEFVPKNILPEEYGGNAGKLSDLYDQWIRTFEEHRSWFEKEENIKADLSIKAVKRMSRRMEPKDIQIELFLDLGISDFRFQAFLATLRDFSGSVVTLFAYRLCISECCVARPTSHTT</sequence>
<keyword evidence="3" id="KW-1185">Reference proteome</keyword>
<gene>
    <name evidence="2" type="ORF">Zmor_018286</name>
</gene>
<dbReference type="PRINTS" id="PR00180">
    <property type="entry name" value="CRETINALDHBP"/>
</dbReference>
<dbReference type="SUPFAM" id="SSF46938">
    <property type="entry name" value="CRAL/TRIO N-terminal domain"/>
    <property type="match status" value="1"/>
</dbReference>
<dbReference type="Gene3D" id="3.40.525.10">
    <property type="entry name" value="CRAL-TRIO lipid binding domain"/>
    <property type="match status" value="1"/>
</dbReference>
<dbReference type="InterPro" id="IPR001251">
    <property type="entry name" value="CRAL-TRIO_dom"/>
</dbReference>
<dbReference type="PROSITE" id="PS50191">
    <property type="entry name" value="CRAL_TRIO"/>
    <property type="match status" value="1"/>
</dbReference>
<proteinExistence type="predicted"/>
<comment type="caution">
    <text evidence="2">The sequence shown here is derived from an EMBL/GenBank/DDBJ whole genome shotgun (WGS) entry which is preliminary data.</text>
</comment>
<dbReference type="InterPro" id="IPR036273">
    <property type="entry name" value="CRAL/TRIO_N_dom_sf"/>
</dbReference>
<evidence type="ECO:0000259" key="1">
    <source>
        <dbReference type="PROSITE" id="PS50191"/>
    </source>
</evidence>
<reference evidence="2" key="1">
    <citation type="journal article" date="2023" name="G3 (Bethesda)">
        <title>Whole genome assemblies of Zophobas morio and Tenebrio molitor.</title>
        <authorList>
            <person name="Kaur S."/>
            <person name="Stinson S.A."/>
            <person name="diCenzo G.C."/>
        </authorList>
    </citation>
    <scope>NUCLEOTIDE SEQUENCE</scope>
    <source>
        <strain evidence="2">QUZm001</strain>
    </source>
</reference>
<dbReference type="InterPro" id="IPR011074">
    <property type="entry name" value="CRAL/TRIO_N_dom"/>
</dbReference>
<dbReference type="Gene3D" id="1.10.8.20">
    <property type="entry name" value="N-terminal domain of phosphatidylinositol transfer protein sec14p"/>
    <property type="match status" value="1"/>
</dbReference>
<evidence type="ECO:0000313" key="3">
    <source>
        <dbReference type="Proteomes" id="UP001168821"/>
    </source>
</evidence>
<feature type="domain" description="CRAL-TRIO" evidence="1">
    <location>
        <begin position="92"/>
        <end position="252"/>
    </location>
</feature>
<dbReference type="PANTHER" id="PTHR10174:SF230">
    <property type="entry name" value="ALPHA-TOCOPHEROL TRANSFER PROTEIN-LIKE"/>
    <property type="match status" value="1"/>
</dbReference>
<dbReference type="GO" id="GO:1902936">
    <property type="term" value="F:phosphatidylinositol bisphosphate binding"/>
    <property type="evidence" value="ECO:0007669"/>
    <property type="project" value="TreeGrafter"/>
</dbReference>
<dbReference type="Proteomes" id="UP001168821">
    <property type="component" value="Unassembled WGS sequence"/>
</dbReference>
<dbReference type="GO" id="GO:0016020">
    <property type="term" value="C:membrane"/>
    <property type="evidence" value="ECO:0007669"/>
    <property type="project" value="TreeGrafter"/>
</dbReference>
<dbReference type="Gene3D" id="1.20.5.1200">
    <property type="entry name" value="Alpha-tocopherol transfer"/>
    <property type="match status" value="1"/>
</dbReference>
<dbReference type="CDD" id="cd00170">
    <property type="entry name" value="SEC14"/>
    <property type="match status" value="1"/>
</dbReference>
<dbReference type="AlphaFoldDB" id="A0AA38IB71"/>
<accession>A0AA38IB71</accession>
<dbReference type="InterPro" id="IPR036865">
    <property type="entry name" value="CRAL-TRIO_dom_sf"/>
</dbReference>
<dbReference type="SMART" id="SM00516">
    <property type="entry name" value="SEC14"/>
    <property type="match status" value="1"/>
</dbReference>
<dbReference type="SMART" id="SM01100">
    <property type="entry name" value="CRAL_TRIO_N"/>
    <property type="match status" value="1"/>
</dbReference>